<dbReference type="OrthoDB" id="258766at2"/>
<dbReference type="GO" id="GO:0005507">
    <property type="term" value="F:copper ion binding"/>
    <property type="evidence" value="ECO:0007669"/>
    <property type="project" value="InterPro"/>
</dbReference>
<dbReference type="InterPro" id="IPR000945">
    <property type="entry name" value="DBH-like"/>
</dbReference>
<keyword evidence="1" id="KW-1015">Disulfide bond</keyword>
<dbReference type="PANTHER" id="PTHR10157">
    <property type="entry name" value="DOPAMINE BETA HYDROXYLASE RELATED"/>
    <property type="match status" value="1"/>
</dbReference>
<dbReference type="InterPro" id="IPR014784">
    <property type="entry name" value="Cu2_ascorb_mOase-like_C"/>
</dbReference>
<dbReference type="Pfam" id="PF03712">
    <property type="entry name" value="Cu2_monoox_C"/>
    <property type="match status" value="1"/>
</dbReference>
<dbReference type="InterPro" id="IPR024548">
    <property type="entry name" value="Cu2_monoox_C"/>
</dbReference>
<comment type="caution">
    <text evidence="3">The sequence shown here is derived from an EMBL/GenBank/DDBJ whole genome shotgun (WGS) entry which is preliminary data.</text>
</comment>
<evidence type="ECO:0000313" key="4">
    <source>
        <dbReference type="Proteomes" id="UP000266178"/>
    </source>
</evidence>
<reference evidence="3 4" key="1">
    <citation type="submission" date="2018-08" db="EMBL/GenBank/DDBJ databases">
        <title>Meiothermus granaticius genome AF-68 sequencing project.</title>
        <authorList>
            <person name="Da Costa M.S."/>
            <person name="Albuquerque L."/>
            <person name="Raposo P."/>
            <person name="Froufe H.J.C."/>
            <person name="Barroso C.S."/>
            <person name="Egas C."/>
        </authorList>
    </citation>
    <scope>NUCLEOTIDE SEQUENCE [LARGE SCALE GENOMIC DNA]</scope>
    <source>
        <strain evidence="3 4">AF-68</strain>
    </source>
</reference>
<accession>A0A399FC23</accession>
<dbReference type="PANTHER" id="PTHR10157:SF23">
    <property type="entry name" value="MOXD1 HOMOLOG 1"/>
    <property type="match status" value="1"/>
</dbReference>
<protein>
    <recommendedName>
        <fullName evidence="2">Copper type II ascorbate-dependent monooxygenase C-terminal domain-containing protein</fullName>
    </recommendedName>
</protein>
<dbReference type="Proteomes" id="UP000266178">
    <property type="component" value="Unassembled WGS sequence"/>
</dbReference>
<dbReference type="InterPro" id="IPR036939">
    <property type="entry name" value="Cu2_ascorb_mOase_N_sf"/>
</dbReference>
<dbReference type="Gene3D" id="2.60.120.310">
    <property type="entry name" value="Copper type II, ascorbate-dependent monooxygenase, N-terminal domain"/>
    <property type="match status" value="1"/>
</dbReference>
<sequence>MRGKLRVLEVFLLGAALLAGGVLLPHLLAPKAELMGVSRAQGQFLGGVQSDFRLSLNPPALAAAGPEETLTLQPLQPYTPTALEGASDDYHCFLLDPKLSRDRMVTGVNIQPGQGSIVHHVILFKVSGEAAEEAQRKNTESGGKGWTCFGGPSVGSAASMAGSWLGAWVPGVGDGHFPPGLAQSLAKGSLVVMQVHYNLAAGAQPDRSKAVLSLAPPGEPLTPLRTSLLVAPVEVPCPEGVQAPACNRTTVLRENVRKYGLEGASLPQALLGLCGKTLEDYTQPVGEARAVSTDCERTVPADATLYSVAGHMHLRGVELRIELIRSGETTPKTLLHIPRWDFHWQGNYWFKNPVEVRKGDTVRIRCTWDNSLENQPVIAGKRLEPRYIVWGEGTADEMCLGVFQAAVKE</sequence>
<dbReference type="InterPro" id="IPR008977">
    <property type="entry name" value="PHM/PNGase_F_dom_sf"/>
</dbReference>
<dbReference type="Gene3D" id="2.60.120.230">
    <property type="match status" value="1"/>
</dbReference>
<dbReference type="AlphaFoldDB" id="A0A399FC23"/>
<organism evidence="3 4">
    <name type="scientific">Meiothermus granaticius NBRC 107808</name>
    <dbReference type="NCBI Taxonomy" id="1227551"/>
    <lineage>
        <taxon>Bacteria</taxon>
        <taxon>Thermotogati</taxon>
        <taxon>Deinococcota</taxon>
        <taxon>Deinococci</taxon>
        <taxon>Thermales</taxon>
        <taxon>Thermaceae</taxon>
        <taxon>Meiothermus</taxon>
    </lineage>
</organism>
<evidence type="ECO:0000256" key="1">
    <source>
        <dbReference type="ARBA" id="ARBA00023157"/>
    </source>
</evidence>
<feature type="domain" description="Copper type II ascorbate-dependent monooxygenase C-terminal" evidence="2">
    <location>
        <begin position="303"/>
        <end position="399"/>
    </location>
</feature>
<evidence type="ECO:0000259" key="2">
    <source>
        <dbReference type="Pfam" id="PF03712"/>
    </source>
</evidence>
<dbReference type="GO" id="GO:0004500">
    <property type="term" value="F:dopamine beta-monooxygenase activity"/>
    <property type="evidence" value="ECO:0007669"/>
    <property type="project" value="InterPro"/>
</dbReference>
<proteinExistence type="predicted"/>
<gene>
    <name evidence="3" type="ORF">Mgrana_00873</name>
</gene>
<keyword evidence="4" id="KW-1185">Reference proteome</keyword>
<name>A0A399FC23_9DEIN</name>
<dbReference type="SUPFAM" id="SSF49742">
    <property type="entry name" value="PHM/PNGase F"/>
    <property type="match status" value="2"/>
</dbReference>
<dbReference type="EMBL" id="QWLB01000008">
    <property type="protein sequence ID" value="RIH93246.1"/>
    <property type="molecule type" value="Genomic_DNA"/>
</dbReference>
<evidence type="ECO:0000313" key="3">
    <source>
        <dbReference type="EMBL" id="RIH93246.1"/>
    </source>
</evidence>
<dbReference type="RefSeq" id="WP_119356378.1">
    <property type="nucleotide sequence ID" value="NZ_BJXM01000004.1"/>
</dbReference>